<keyword evidence="2" id="KW-1185">Reference proteome</keyword>
<dbReference type="Gene3D" id="3.30.300.20">
    <property type="match status" value="1"/>
</dbReference>
<dbReference type="Pfam" id="PF02566">
    <property type="entry name" value="OsmC"/>
    <property type="match status" value="1"/>
</dbReference>
<dbReference type="InterPro" id="IPR052707">
    <property type="entry name" value="OsmC_Ohr_Peroxiredoxin"/>
</dbReference>
<evidence type="ECO:0008006" key="3">
    <source>
        <dbReference type="Google" id="ProtNLM"/>
    </source>
</evidence>
<evidence type="ECO:0000313" key="2">
    <source>
        <dbReference type="Proteomes" id="UP000294843"/>
    </source>
</evidence>
<gene>
    <name evidence="1" type="ORF">ERX55_02545</name>
</gene>
<evidence type="ECO:0000313" key="1">
    <source>
        <dbReference type="EMBL" id="TDM15806.1"/>
    </source>
</evidence>
<organism evidence="1 2">
    <name type="scientific">Macrococcus bovicus</name>
    <dbReference type="NCBI Taxonomy" id="69968"/>
    <lineage>
        <taxon>Bacteria</taxon>
        <taxon>Bacillati</taxon>
        <taxon>Bacillota</taxon>
        <taxon>Bacilli</taxon>
        <taxon>Bacillales</taxon>
        <taxon>Staphylococcaceae</taxon>
        <taxon>Macrococcus</taxon>
    </lineage>
</organism>
<protein>
    <recommendedName>
        <fullName evidence="3">OsmC family peroxiredoxin</fullName>
    </recommendedName>
</protein>
<proteinExistence type="predicted"/>
<dbReference type="PANTHER" id="PTHR42830">
    <property type="entry name" value="OSMOTICALLY INDUCIBLE FAMILY PROTEIN"/>
    <property type="match status" value="1"/>
</dbReference>
<dbReference type="Proteomes" id="UP000294843">
    <property type="component" value="Unassembled WGS sequence"/>
</dbReference>
<dbReference type="AlphaFoldDB" id="A0A4R6C412"/>
<sequence length="146" mass="16029">MKHHFEGTARFTGGYESHGTLETQNLTTDISIPASMGGVEIGTNPDEMLLGAATTCFIISLSVLFERNRMPLTDLKVESKATVDQSKGVLTYESIDYIVTIQTDAPDSKHSLLRRFVRKAEESCMITRALQGNVAVNITDIHINPS</sequence>
<dbReference type="PANTHER" id="PTHR42830:SF2">
    <property type="entry name" value="OSMC_OHR FAMILY PROTEIN"/>
    <property type="match status" value="1"/>
</dbReference>
<reference evidence="1 2" key="1">
    <citation type="submission" date="2019-01" db="EMBL/GenBank/DDBJ databases">
        <title>Draft genome sequences of the type strains of six Macrococcus species.</title>
        <authorList>
            <person name="Mazhar S."/>
            <person name="Altermann E."/>
            <person name="Hill C."/>
            <person name="Mcauliffe O."/>
        </authorList>
    </citation>
    <scope>NUCLEOTIDE SEQUENCE [LARGE SCALE GENOMIC DNA]</scope>
    <source>
        <strain evidence="1 2">ATCC 51825</strain>
    </source>
</reference>
<dbReference type="InterPro" id="IPR015946">
    <property type="entry name" value="KH_dom-like_a/b"/>
</dbReference>
<dbReference type="OrthoDB" id="2242871at2"/>
<accession>A0A4R6C412</accession>
<comment type="caution">
    <text evidence="1">The sequence shown here is derived from an EMBL/GenBank/DDBJ whole genome shotgun (WGS) entry which is preliminary data.</text>
</comment>
<name>A0A4R6C412_9STAP</name>
<dbReference type="EMBL" id="SCWF01000001">
    <property type="protein sequence ID" value="TDM15806.1"/>
    <property type="molecule type" value="Genomic_DNA"/>
</dbReference>
<dbReference type="InterPro" id="IPR036102">
    <property type="entry name" value="OsmC/Ohrsf"/>
</dbReference>
<dbReference type="RefSeq" id="WP_133451004.1">
    <property type="nucleotide sequence ID" value="NZ_SCWF01000001.1"/>
</dbReference>
<dbReference type="InterPro" id="IPR003718">
    <property type="entry name" value="OsmC/Ohr_fam"/>
</dbReference>
<dbReference type="SUPFAM" id="SSF82784">
    <property type="entry name" value="OsmC-like"/>
    <property type="match status" value="1"/>
</dbReference>